<comment type="similarity">
    <text evidence="1">Belongs to the apolipoprotein L family.</text>
</comment>
<evidence type="ECO:0000313" key="3">
    <source>
        <dbReference type="EMBL" id="ELR54600.1"/>
    </source>
</evidence>
<reference evidence="3 4" key="1">
    <citation type="journal article" date="2012" name="Nat. Genet.">
        <title>The yak genome and adaptation to life at high altitude.</title>
        <authorList>
            <person name="Qiu Q."/>
            <person name="Zhang G."/>
            <person name="Ma T."/>
            <person name="Qian W."/>
            <person name="Wang J."/>
            <person name="Ye Z."/>
            <person name="Cao C."/>
            <person name="Hu Q."/>
            <person name="Kim J."/>
            <person name="Larkin D.M."/>
            <person name="Auvil L."/>
            <person name="Capitanu B."/>
            <person name="Ma J."/>
            <person name="Lewin H.A."/>
            <person name="Qian X."/>
            <person name="Lang Y."/>
            <person name="Zhou R."/>
            <person name="Wang L."/>
            <person name="Wang K."/>
            <person name="Xia J."/>
            <person name="Liao S."/>
            <person name="Pan S."/>
            <person name="Lu X."/>
            <person name="Hou H."/>
            <person name="Wang Y."/>
            <person name="Zang X."/>
            <person name="Yin Y."/>
            <person name="Ma H."/>
            <person name="Zhang J."/>
            <person name="Wang Z."/>
            <person name="Zhang Y."/>
            <person name="Zhang D."/>
            <person name="Yonezawa T."/>
            <person name="Hasegawa M."/>
            <person name="Zhong Y."/>
            <person name="Liu W."/>
            <person name="Zhang Y."/>
            <person name="Huang Z."/>
            <person name="Zhang S."/>
            <person name="Long R."/>
            <person name="Yang H."/>
            <person name="Wang J."/>
            <person name="Lenstra J.A."/>
            <person name="Cooper D.N."/>
            <person name="Wu Y."/>
            <person name="Wang J."/>
            <person name="Shi P."/>
            <person name="Wang J."/>
            <person name="Liu J."/>
        </authorList>
    </citation>
    <scope>NUCLEOTIDE SEQUENCE [LARGE SCALE GENOMIC DNA]</scope>
    <source>
        <strain evidence="4">yakQH1</strain>
    </source>
</reference>
<dbReference type="PANTHER" id="PTHR14096:SF27">
    <property type="entry name" value="APOLIPOPROTEIN L2"/>
    <property type="match status" value="1"/>
</dbReference>
<evidence type="ECO:0008006" key="5">
    <source>
        <dbReference type="Google" id="ProtNLM"/>
    </source>
</evidence>
<evidence type="ECO:0000256" key="1">
    <source>
        <dbReference type="ARBA" id="ARBA00010090"/>
    </source>
</evidence>
<keyword evidence="2" id="KW-0175">Coiled coil</keyword>
<evidence type="ECO:0000313" key="4">
    <source>
        <dbReference type="Proteomes" id="UP000011080"/>
    </source>
</evidence>
<dbReference type="EMBL" id="JH881390">
    <property type="protein sequence ID" value="ELR54600.1"/>
    <property type="molecule type" value="Genomic_DNA"/>
</dbReference>
<dbReference type="GO" id="GO:0008289">
    <property type="term" value="F:lipid binding"/>
    <property type="evidence" value="ECO:0007669"/>
    <property type="project" value="InterPro"/>
</dbReference>
<accession>L8IDJ8</accession>
<feature type="non-terminal residue" evidence="3">
    <location>
        <position position="1"/>
    </location>
</feature>
<dbReference type="GO" id="GO:0042157">
    <property type="term" value="P:lipoprotein metabolic process"/>
    <property type="evidence" value="ECO:0007669"/>
    <property type="project" value="InterPro"/>
</dbReference>
<dbReference type="Proteomes" id="UP000011080">
    <property type="component" value="Unassembled WGS sequence"/>
</dbReference>
<dbReference type="STRING" id="72004.ENSBMUP00000019283"/>
<dbReference type="InterPro" id="IPR008405">
    <property type="entry name" value="ApoL"/>
</dbReference>
<organism evidence="3 4">
    <name type="scientific">Bos mutus</name>
    <name type="common">wild yak</name>
    <dbReference type="NCBI Taxonomy" id="72004"/>
    <lineage>
        <taxon>Eukaryota</taxon>
        <taxon>Metazoa</taxon>
        <taxon>Chordata</taxon>
        <taxon>Craniata</taxon>
        <taxon>Vertebrata</taxon>
        <taxon>Euteleostomi</taxon>
        <taxon>Mammalia</taxon>
        <taxon>Eutheria</taxon>
        <taxon>Laurasiatheria</taxon>
        <taxon>Artiodactyla</taxon>
        <taxon>Ruminantia</taxon>
        <taxon>Pecora</taxon>
        <taxon>Bovidae</taxon>
        <taxon>Bovinae</taxon>
        <taxon>Bos</taxon>
    </lineage>
</organism>
<sequence length="412" mass="44820">SVWSLHRCTEGGCICRAENNWILFTLGQRKIPGKTLAIEIQQKGAPSNIHTQLRPKTRFGVLSHAGQGHRKYGGAGGTLGPYIEIFFEDVAECLWDILSREELLLLLTEFLKKIEANAGLSREDMNALHEYLNELKRDLAGKEQETLPKEQLDRKRFLKKFPRVTQQLVELKNKLQELADNVDKVHRDCTISNVVTHSTGTLSGALTILGLVLAPVTAGASVALSATGIGLGAAAAVTAVSTSIVEHVSRSSAENKASQLMSIGIKKWKVLLEVLKSNPQIVDTTEKLAKAEKHLEINIHAMETGEANPDSAVNANVYLSPGRIAAPAIQQVEAGFKGTAVAVTKGARIAGAATAGLFLLVDVGFLVKESMHLHDGAKAVSAENLRQRARELERKLEELTQIYKRLQEDPTP</sequence>
<dbReference type="PANTHER" id="PTHR14096">
    <property type="entry name" value="APOLIPOPROTEIN L"/>
    <property type="match status" value="1"/>
</dbReference>
<feature type="non-terminal residue" evidence="3">
    <location>
        <position position="412"/>
    </location>
</feature>
<protein>
    <recommendedName>
        <fullName evidence="5">Apolipoprotein L3</fullName>
    </recommendedName>
</protein>
<feature type="coiled-coil region" evidence="2">
    <location>
        <begin position="379"/>
        <end position="409"/>
    </location>
</feature>
<dbReference type="AlphaFoldDB" id="L8IDJ8"/>
<name>L8IDJ8_9CETA</name>
<proteinExistence type="inferred from homology"/>
<dbReference type="Pfam" id="PF05461">
    <property type="entry name" value="ApoL"/>
    <property type="match status" value="1"/>
</dbReference>
<dbReference type="GO" id="GO:0016020">
    <property type="term" value="C:membrane"/>
    <property type="evidence" value="ECO:0007669"/>
    <property type="project" value="TreeGrafter"/>
</dbReference>
<evidence type="ECO:0000256" key="2">
    <source>
        <dbReference type="SAM" id="Coils"/>
    </source>
</evidence>
<dbReference type="GO" id="GO:0006869">
    <property type="term" value="P:lipid transport"/>
    <property type="evidence" value="ECO:0007669"/>
    <property type="project" value="InterPro"/>
</dbReference>
<feature type="coiled-coil region" evidence="2">
    <location>
        <begin position="125"/>
        <end position="188"/>
    </location>
</feature>
<dbReference type="GO" id="GO:0005576">
    <property type="term" value="C:extracellular region"/>
    <property type="evidence" value="ECO:0007669"/>
    <property type="project" value="InterPro"/>
</dbReference>
<gene>
    <name evidence="3" type="ORF">M91_19336</name>
</gene>